<reference evidence="2 3" key="1">
    <citation type="journal article" date="2004" name="Nature">
        <title>Genome sequence of the ultrasmall unicellular red alga Cyanidioschyzon merolae 10D.</title>
        <authorList>
            <person name="Matsuzaki M."/>
            <person name="Misumi O."/>
            <person name="Shin-i T."/>
            <person name="Maruyama S."/>
            <person name="Takahara M."/>
            <person name="Miyagishima S."/>
            <person name="Mori T."/>
            <person name="Nishida K."/>
            <person name="Yagisawa F."/>
            <person name="Nishida K."/>
            <person name="Yoshida Y."/>
            <person name="Nishimura Y."/>
            <person name="Nakao S."/>
            <person name="Kobayashi T."/>
            <person name="Momoyama Y."/>
            <person name="Higashiyama T."/>
            <person name="Minoda A."/>
            <person name="Sano M."/>
            <person name="Nomoto H."/>
            <person name="Oishi K."/>
            <person name="Hayashi H."/>
            <person name="Ohta F."/>
            <person name="Nishizaka S."/>
            <person name="Haga S."/>
            <person name="Miura S."/>
            <person name="Morishita T."/>
            <person name="Kabeya Y."/>
            <person name="Terasawa K."/>
            <person name="Suzuki Y."/>
            <person name="Ishii Y."/>
            <person name="Asakawa S."/>
            <person name="Takano H."/>
            <person name="Ohta N."/>
            <person name="Kuroiwa H."/>
            <person name="Tanaka K."/>
            <person name="Shimizu N."/>
            <person name="Sugano S."/>
            <person name="Sato N."/>
            <person name="Nozaki H."/>
            <person name="Ogasawara N."/>
            <person name="Kohara Y."/>
            <person name="Kuroiwa T."/>
        </authorList>
    </citation>
    <scope>NUCLEOTIDE SEQUENCE [LARGE SCALE GENOMIC DNA]</scope>
    <source>
        <strain evidence="2 3">10D</strain>
    </source>
</reference>
<feature type="compositionally biased region" description="Basic and acidic residues" evidence="1">
    <location>
        <begin position="188"/>
        <end position="207"/>
    </location>
</feature>
<proteinExistence type="predicted"/>
<reference evidence="2 3" key="2">
    <citation type="journal article" date="2007" name="BMC Biol.">
        <title>A 100%-complete sequence reveals unusually simple genomic features in the hot-spring red alga Cyanidioschyzon merolae.</title>
        <authorList>
            <person name="Nozaki H."/>
            <person name="Takano H."/>
            <person name="Misumi O."/>
            <person name="Terasawa K."/>
            <person name="Matsuzaki M."/>
            <person name="Maruyama S."/>
            <person name="Nishida K."/>
            <person name="Yagisawa F."/>
            <person name="Yoshida Y."/>
            <person name="Fujiwara T."/>
            <person name="Takio S."/>
            <person name="Tamura K."/>
            <person name="Chung S.J."/>
            <person name="Nakamura S."/>
            <person name="Kuroiwa H."/>
            <person name="Tanaka K."/>
            <person name="Sato N."/>
            <person name="Kuroiwa T."/>
        </authorList>
    </citation>
    <scope>NUCLEOTIDE SEQUENCE [LARGE SCALE GENOMIC DNA]</scope>
    <source>
        <strain evidence="2 3">10D</strain>
    </source>
</reference>
<protein>
    <submittedName>
        <fullName evidence="2">Uncharacterized protein</fullName>
    </submittedName>
</protein>
<feature type="compositionally biased region" description="Polar residues" evidence="1">
    <location>
        <begin position="313"/>
        <end position="322"/>
    </location>
</feature>
<dbReference type="GO" id="GO:0005634">
    <property type="term" value="C:nucleus"/>
    <property type="evidence" value="ECO:0007669"/>
    <property type="project" value="TreeGrafter"/>
</dbReference>
<dbReference type="RefSeq" id="XP_005537270.1">
    <property type="nucleotide sequence ID" value="XM_005537213.1"/>
</dbReference>
<feature type="compositionally biased region" description="Low complexity" evidence="1">
    <location>
        <begin position="350"/>
        <end position="361"/>
    </location>
</feature>
<keyword evidence="3" id="KW-1185">Reference proteome</keyword>
<feature type="compositionally biased region" description="Basic and acidic residues" evidence="1">
    <location>
        <begin position="390"/>
        <end position="407"/>
    </location>
</feature>
<dbReference type="OrthoDB" id="422106at2759"/>
<evidence type="ECO:0000313" key="3">
    <source>
        <dbReference type="Proteomes" id="UP000007014"/>
    </source>
</evidence>
<dbReference type="InterPro" id="IPR019416">
    <property type="entry name" value="NCBP3"/>
</dbReference>
<accession>M1V964</accession>
<feature type="compositionally biased region" description="Basic residues" evidence="1">
    <location>
        <begin position="362"/>
        <end position="376"/>
    </location>
</feature>
<feature type="region of interest" description="Disordered" evidence="1">
    <location>
        <begin position="230"/>
        <end position="268"/>
    </location>
</feature>
<evidence type="ECO:0000256" key="1">
    <source>
        <dbReference type="SAM" id="MobiDB-lite"/>
    </source>
</evidence>
<dbReference type="Gramene" id="CMN121CT">
    <property type="protein sequence ID" value="CMN121CT"/>
    <property type="gene ID" value="CMN121C"/>
</dbReference>
<dbReference type="PANTHER" id="PTHR16291">
    <property type="entry name" value="NUCLEAR CAP-BINDING PROTEIN SUBUNIT 3"/>
    <property type="match status" value="1"/>
</dbReference>
<name>M1V964_CYAM1</name>
<dbReference type="KEGG" id="cme:CYME_CMN121C"/>
<dbReference type="EMBL" id="AP006496">
    <property type="protein sequence ID" value="BAM81234.1"/>
    <property type="molecule type" value="Genomic_DNA"/>
</dbReference>
<dbReference type="PANTHER" id="PTHR16291:SF0">
    <property type="entry name" value="NUCLEAR CAP-BINDING PROTEIN SUBUNIT 3"/>
    <property type="match status" value="1"/>
</dbReference>
<dbReference type="AlphaFoldDB" id="M1V964"/>
<feature type="compositionally biased region" description="Basic and acidic residues" evidence="1">
    <location>
        <begin position="333"/>
        <end position="348"/>
    </location>
</feature>
<dbReference type="Pfam" id="PF10309">
    <property type="entry name" value="NCBP3"/>
    <property type="match status" value="1"/>
</dbReference>
<dbReference type="GeneID" id="16995361"/>
<gene>
    <name evidence="2" type="ORF">CYME_CMN121C</name>
</gene>
<feature type="region of interest" description="Disordered" evidence="1">
    <location>
        <begin position="184"/>
        <end position="208"/>
    </location>
</feature>
<dbReference type="STRING" id="280699.M1V964"/>
<dbReference type="eggNOG" id="ENOG502SCIC">
    <property type="taxonomic scope" value="Eukaryota"/>
</dbReference>
<dbReference type="HOGENOM" id="CLU_676819_0_0_1"/>
<dbReference type="GO" id="GO:0000340">
    <property type="term" value="F:RNA 7-methylguanosine cap binding"/>
    <property type="evidence" value="ECO:0007669"/>
    <property type="project" value="InterPro"/>
</dbReference>
<feature type="compositionally biased region" description="Basic residues" evidence="1">
    <location>
        <begin position="323"/>
        <end position="332"/>
    </location>
</feature>
<sequence length="407" mass="45363">MTSAPADSFGGEHSKTFVSTLAGSSGAAPAPLFAETGALVSGFDLSREAEQRERPLWAQLFDQPATTYGFTDVDPFLLPEGAVLVPFETLEKPRHVAEGEAPRPEALHLYGVDRLSTRDLKRYFVENECIEPSWIEWINDSSCNAVFADEHTANWVLARLSIGPPMEPDVLRAEEERWLGIQQSSMAEHQRREETAQHDPELKKDAAEVEAPVSRMNDDAEQPSMLAATEPQQPLQDAAASASNEHSPKQGALTAPPASATNLKPETGSVFMPAADPLLWWRPARPFPSSHNTWLPLRIRRATVVDVRPERPNPQSAWSRSVRQPRKQQRRRSYPEESRKRVPRERRFSAAGAAGRIQGRIQKGHRRHPGKARRPLRSSISRADALESSAKQRESKPSQHAREDASL</sequence>
<feature type="compositionally biased region" description="Polar residues" evidence="1">
    <location>
        <begin position="230"/>
        <end position="245"/>
    </location>
</feature>
<dbReference type="Proteomes" id="UP000007014">
    <property type="component" value="Chromosome 14"/>
</dbReference>
<evidence type="ECO:0000313" key="2">
    <source>
        <dbReference type="EMBL" id="BAM81234.1"/>
    </source>
</evidence>
<dbReference type="GO" id="GO:0003729">
    <property type="term" value="F:mRNA binding"/>
    <property type="evidence" value="ECO:0007669"/>
    <property type="project" value="InterPro"/>
</dbReference>
<feature type="region of interest" description="Disordered" evidence="1">
    <location>
        <begin position="308"/>
        <end position="407"/>
    </location>
</feature>
<organism evidence="2 3">
    <name type="scientific">Cyanidioschyzon merolae (strain NIES-3377 / 10D)</name>
    <name type="common">Unicellular red alga</name>
    <dbReference type="NCBI Taxonomy" id="280699"/>
    <lineage>
        <taxon>Eukaryota</taxon>
        <taxon>Rhodophyta</taxon>
        <taxon>Bangiophyceae</taxon>
        <taxon>Cyanidiales</taxon>
        <taxon>Cyanidiaceae</taxon>
        <taxon>Cyanidioschyzon</taxon>
    </lineage>
</organism>